<dbReference type="InterPro" id="IPR051910">
    <property type="entry name" value="ComF/GntX_DNA_util-trans"/>
</dbReference>
<protein>
    <submittedName>
        <fullName evidence="4">Double zinc ribbon domain-containing protein</fullName>
    </submittedName>
</protein>
<sequence length="231" mass="26872">MSLWDFLFPPVCPHCGASVATQGDWCETCFKDLLHIRHVPHKFLHYVDDVCVLADYRGGLKSMIYDVKFNEKKEQSKGAAPFLASYNFYMKYDEFNIVNSNCKTVYDYIVPVPSSETKKKKRSYNQVDLFFKKWAYSLEKIDKGYFVWLDCIYKFETSSDMWSLTHKERHQNIENAFVIKAEYKDIDFSTKRILIVDDIYTTGATIEAVAKVLRSYNPSRLDALTLASGSF</sequence>
<evidence type="ECO:0000259" key="2">
    <source>
        <dbReference type="Pfam" id="PF00156"/>
    </source>
</evidence>
<dbReference type="PANTHER" id="PTHR47505:SF1">
    <property type="entry name" value="DNA UTILIZATION PROTEIN YHGH"/>
    <property type="match status" value="1"/>
</dbReference>
<gene>
    <name evidence="4" type="ORF">LKD20_07360</name>
</gene>
<accession>A0ABS8F3B6</accession>
<dbReference type="InterPro" id="IPR044005">
    <property type="entry name" value="DZR_2"/>
</dbReference>
<dbReference type="EMBL" id="JAJEQD010000014">
    <property type="protein sequence ID" value="MCC2156955.1"/>
    <property type="molecule type" value="Genomic_DNA"/>
</dbReference>
<evidence type="ECO:0000313" key="4">
    <source>
        <dbReference type="EMBL" id="MCC2156955.1"/>
    </source>
</evidence>
<dbReference type="Proteomes" id="UP001198241">
    <property type="component" value="Unassembled WGS sequence"/>
</dbReference>
<feature type="domain" description="Double zinc ribbon" evidence="3">
    <location>
        <begin position="4"/>
        <end position="36"/>
    </location>
</feature>
<dbReference type="CDD" id="cd06223">
    <property type="entry name" value="PRTases_typeI"/>
    <property type="match status" value="1"/>
</dbReference>
<dbReference type="InterPro" id="IPR000836">
    <property type="entry name" value="PRTase_dom"/>
</dbReference>
<feature type="domain" description="Phosphoribosyltransferase" evidence="2">
    <location>
        <begin position="179"/>
        <end position="227"/>
    </location>
</feature>
<proteinExistence type="inferred from homology"/>
<reference evidence="4 5" key="1">
    <citation type="submission" date="2021-10" db="EMBL/GenBank/DDBJ databases">
        <title>Anaerobic single-cell dispensing facilitates the cultivation of human gut bacteria.</title>
        <authorList>
            <person name="Afrizal A."/>
        </authorList>
    </citation>
    <scope>NUCLEOTIDE SEQUENCE [LARGE SCALE GENOMIC DNA]</scope>
    <source>
        <strain evidence="4 5">CLA-AA-H247</strain>
    </source>
</reference>
<organism evidence="4 5">
    <name type="scientific">Veillonella fallax</name>
    <dbReference type="NCBI Taxonomy" id="2881272"/>
    <lineage>
        <taxon>Bacteria</taxon>
        <taxon>Bacillati</taxon>
        <taxon>Bacillota</taxon>
        <taxon>Negativicutes</taxon>
        <taxon>Veillonellales</taxon>
        <taxon>Veillonellaceae</taxon>
        <taxon>Veillonella</taxon>
    </lineage>
</organism>
<dbReference type="Pfam" id="PF18912">
    <property type="entry name" value="DZR_2"/>
    <property type="match status" value="1"/>
</dbReference>
<dbReference type="Gene3D" id="3.40.50.2020">
    <property type="match status" value="1"/>
</dbReference>
<comment type="caution">
    <text evidence="4">The sequence shown here is derived from an EMBL/GenBank/DDBJ whole genome shotgun (WGS) entry which is preliminary data.</text>
</comment>
<dbReference type="RefSeq" id="WP_227721321.1">
    <property type="nucleotide sequence ID" value="NZ_JAJEQD010000014.1"/>
</dbReference>
<evidence type="ECO:0000256" key="1">
    <source>
        <dbReference type="ARBA" id="ARBA00008007"/>
    </source>
</evidence>
<comment type="similarity">
    <text evidence="1">Belongs to the ComF/GntX family.</text>
</comment>
<dbReference type="SUPFAM" id="SSF53271">
    <property type="entry name" value="PRTase-like"/>
    <property type="match status" value="1"/>
</dbReference>
<dbReference type="Pfam" id="PF00156">
    <property type="entry name" value="Pribosyltran"/>
    <property type="match status" value="1"/>
</dbReference>
<dbReference type="InterPro" id="IPR029057">
    <property type="entry name" value="PRTase-like"/>
</dbReference>
<keyword evidence="5" id="KW-1185">Reference proteome</keyword>
<name>A0ABS8F3B6_9FIRM</name>
<dbReference type="PANTHER" id="PTHR47505">
    <property type="entry name" value="DNA UTILIZATION PROTEIN YHGH"/>
    <property type="match status" value="1"/>
</dbReference>
<evidence type="ECO:0000259" key="3">
    <source>
        <dbReference type="Pfam" id="PF18912"/>
    </source>
</evidence>
<evidence type="ECO:0000313" key="5">
    <source>
        <dbReference type="Proteomes" id="UP001198241"/>
    </source>
</evidence>